<dbReference type="Proteomes" id="UP000053105">
    <property type="component" value="Unassembled WGS sequence"/>
</dbReference>
<accession>A0A0N0BE40</accession>
<sequence length="574" mass="65165">MQFLPNTFKWDLLEKFFDKSFVRVKIFCKNKIEKRMNNEIDDDDDDDAMFQYSKCEQISSTKENGNWVLVSVGLSVDKIVGIHISGSGLARGMIRAGTVLSEQVQMVSDDLLSCVYSRSSFTYGYTDMHICNYDLEFKLGSKCQSFISVLCRCNANATKISDWLIWVTAVRPLNFGMVASSYAKHTFLYLFTVFDLRYVFRNFSILMATTPKINHVGNSFLELSATFEHLRSLNRCDTVYTVQWLYGTESSYELPTEGILFINGKKSQSAICGTSSYRTSDRFRKSSVKQTTTVSESQIWFQEHRGARKAHYGNRKVLRNGSKLDQIEIKSSRLMDGNFEARNRTRDSSRIGTKGSLEVRNIEKLENPLTMAAISTHHVRNKFANFPNGGPSGPLEIVQPPADQEIRAHWSADGNEARMTRCNTEELCEDTETKYNSKKIKGKEHVEQSLKPIANLNLAIIENTAQQLIIQNESALQHNAHHFIDVLHTPEALTFKFGTPHIAQELNLVIEISINYLDLADTEVSGVFRRSAYANVREKRNEEGKLGVSVVEFIYSQGNELDLEVLTTTDGRLL</sequence>
<organism evidence="1 2">
    <name type="scientific">Melipona quadrifasciata</name>
    <dbReference type="NCBI Taxonomy" id="166423"/>
    <lineage>
        <taxon>Eukaryota</taxon>
        <taxon>Metazoa</taxon>
        <taxon>Ecdysozoa</taxon>
        <taxon>Arthropoda</taxon>
        <taxon>Hexapoda</taxon>
        <taxon>Insecta</taxon>
        <taxon>Pterygota</taxon>
        <taxon>Neoptera</taxon>
        <taxon>Endopterygota</taxon>
        <taxon>Hymenoptera</taxon>
        <taxon>Apocrita</taxon>
        <taxon>Aculeata</taxon>
        <taxon>Apoidea</taxon>
        <taxon>Anthophila</taxon>
        <taxon>Apidae</taxon>
        <taxon>Melipona</taxon>
    </lineage>
</organism>
<name>A0A0N0BE40_9HYME</name>
<reference evidence="1 2" key="1">
    <citation type="submission" date="2015-07" db="EMBL/GenBank/DDBJ databases">
        <title>The genome of Melipona quadrifasciata.</title>
        <authorList>
            <person name="Pan H."/>
            <person name="Kapheim K."/>
        </authorList>
    </citation>
    <scope>NUCLEOTIDE SEQUENCE [LARGE SCALE GENOMIC DNA]</scope>
    <source>
        <strain evidence="1">0111107301</strain>
        <tissue evidence="1">Whole body</tissue>
    </source>
</reference>
<evidence type="ECO:0000313" key="2">
    <source>
        <dbReference type="Proteomes" id="UP000053105"/>
    </source>
</evidence>
<dbReference type="AlphaFoldDB" id="A0A0N0BE40"/>
<keyword evidence="2" id="KW-1185">Reference proteome</keyword>
<evidence type="ECO:0000313" key="1">
    <source>
        <dbReference type="EMBL" id="KOX71331.1"/>
    </source>
</evidence>
<dbReference type="EMBL" id="KQ435840">
    <property type="protein sequence ID" value="KOX71331.1"/>
    <property type="molecule type" value="Genomic_DNA"/>
</dbReference>
<gene>
    <name evidence="1" type="ORF">WN51_01604</name>
</gene>
<protein>
    <submittedName>
        <fullName evidence="1">Uncharacterized protein</fullName>
    </submittedName>
</protein>
<proteinExistence type="predicted"/>